<keyword evidence="2" id="KW-0378">Hydrolase</keyword>
<dbReference type="PANTHER" id="PTHR42815">
    <property type="entry name" value="FAD-BINDING, PUTATIVE (AFU_ORTHOLOGUE AFUA_6G07600)-RELATED"/>
    <property type="match status" value="1"/>
</dbReference>
<evidence type="ECO:0000259" key="1">
    <source>
        <dbReference type="Pfam" id="PF01243"/>
    </source>
</evidence>
<dbReference type="SUPFAM" id="SSF50475">
    <property type="entry name" value="FMN-binding split barrel"/>
    <property type="match status" value="1"/>
</dbReference>
<dbReference type="Proteomes" id="UP000235826">
    <property type="component" value="Chromosome"/>
</dbReference>
<dbReference type="InterPro" id="IPR024029">
    <property type="entry name" value="Pyridox_Oxase_FMN-dep"/>
</dbReference>
<dbReference type="Pfam" id="PF01243">
    <property type="entry name" value="PNPOx_N"/>
    <property type="match status" value="1"/>
</dbReference>
<dbReference type="PANTHER" id="PTHR42815:SF2">
    <property type="entry name" value="FAD-BINDING, PUTATIVE (AFU_ORTHOLOGUE AFUA_6G07600)-RELATED"/>
    <property type="match status" value="1"/>
</dbReference>
<feature type="domain" description="Pyridoxamine 5'-phosphate oxidase N-terminal" evidence="1">
    <location>
        <begin position="31"/>
        <end position="149"/>
    </location>
</feature>
<dbReference type="InterPro" id="IPR012349">
    <property type="entry name" value="Split_barrel_FMN-bd"/>
</dbReference>
<dbReference type="InterPro" id="IPR011576">
    <property type="entry name" value="Pyridox_Oxase_N"/>
</dbReference>
<name>A0A2K9PWR1_9FLAO</name>
<dbReference type="Gene3D" id="2.30.110.10">
    <property type="entry name" value="Electron Transport, Fmn-binding Protein, Chain A"/>
    <property type="match status" value="1"/>
</dbReference>
<protein>
    <submittedName>
        <fullName evidence="2">Phosphohydrolase</fullName>
    </submittedName>
</protein>
<accession>A0A2K9PWR1</accession>
<sequence length="201" mass="22516">MQIKTESQLRELYDFPKGRSKDEVFPNLDTHATHFIEISPFVVMSTVNSENKLDASPRGGAPGFVKVLSETEIVIPDFKGNNILDSISNIIQTGTIGLLFLIPGMDETLRVNGKASISTDAKYLNLFASENIPPKSCIVVTIEEVFLHCAKAFMRSKLWDDNAKIDRDSFPTMGQMLKDQLGSLEAPESREDMIKRYEKDL</sequence>
<evidence type="ECO:0000313" key="3">
    <source>
        <dbReference type="Proteomes" id="UP000235826"/>
    </source>
</evidence>
<dbReference type="RefSeq" id="WP_102758138.1">
    <property type="nucleotide sequence ID" value="NZ_CP025791.1"/>
</dbReference>
<dbReference type="AlphaFoldDB" id="A0A2K9PWR1"/>
<reference evidence="2 3" key="1">
    <citation type="submission" date="2018-01" db="EMBL/GenBank/DDBJ databases">
        <title>Complete genome sequence of Flavivirga eckloniae ECD14 isolated from seaweed Ecklonia cava.</title>
        <authorList>
            <person name="Lee J.H."/>
            <person name="Baik K.S."/>
            <person name="Seong C.N."/>
        </authorList>
    </citation>
    <scope>NUCLEOTIDE SEQUENCE [LARGE SCALE GENOMIC DNA]</scope>
    <source>
        <strain evidence="2 3">ECD14</strain>
    </source>
</reference>
<gene>
    <name evidence="2" type="ORF">C1H87_01715</name>
</gene>
<evidence type="ECO:0000313" key="2">
    <source>
        <dbReference type="EMBL" id="AUP81496.1"/>
    </source>
</evidence>
<dbReference type="OrthoDB" id="9796486at2"/>
<dbReference type="EMBL" id="CP025791">
    <property type="protein sequence ID" value="AUP81496.1"/>
    <property type="molecule type" value="Genomic_DNA"/>
</dbReference>
<dbReference type="NCBIfam" id="TIGR04025">
    <property type="entry name" value="PPOX_FMN_DR2398"/>
    <property type="match status" value="1"/>
</dbReference>
<organism evidence="2 3">
    <name type="scientific">Flavivirga eckloniae</name>
    <dbReference type="NCBI Taxonomy" id="1803846"/>
    <lineage>
        <taxon>Bacteria</taxon>
        <taxon>Pseudomonadati</taxon>
        <taxon>Bacteroidota</taxon>
        <taxon>Flavobacteriia</taxon>
        <taxon>Flavobacteriales</taxon>
        <taxon>Flavobacteriaceae</taxon>
        <taxon>Flavivirga</taxon>
    </lineage>
</organism>
<keyword evidence="3" id="KW-1185">Reference proteome</keyword>
<dbReference type="KEGG" id="fek:C1H87_01715"/>
<dbReference type="GO" id="GO:0016787">
    <property type="term" value="F:hydrolase activity"/>
    <property type="evidence" value="ECO:0007669"/>
    <property type="project" value="UniProtKB-KW"/>
</dbReference>
<proteinExistence type="predicted"/>